<dbReference type="EMBL" id="JAVRFA010000032">
    <property type="protein sequence ID" value="MDT0397462.1"/>
    <property type="molecule type" value="Genomic_DNA"/>
</dbReference>
<evidence type="ECO:0000313" key="4">
    <source>
        <dbReference type="Proteomes" id="UP001183881"/>
    </source>
</evidence>
<accession>A0ABU2Q084</accession>
<sequence length="86" mass="8759">SPTAPPRSGDTTPQVIRSTGGTSHAGPGGQRPHCRTAKKITGGAARDTFGSYDVVWYASGALCAAAALMALVIRRRPEPALTPTAA</sequence>
<keyword evidence="2" id="KW-1133">Transmembrane helix</keyword>
<feature type="transmembrane region" description="Helical" evidence="2">
    <location>
        <begin position="54"/>
        <end position="73"/>
    </location>
</feature>
<evidence type="ECO:0000256" key="1">
    <source>
        <dbReference type="SAM" id="MobiDB-lite"/>
    </source>
</evidence>
<comment type="caution">
    <text evidence="3">The sequence shown here is derived from an EMBL/GenBank/DDBJ whole genome shotgun (WGS) entry which is preliminary data.</text>
</comment>
<gene>
    <name evidence="3" type="ORF">RM705_22625</name>
</gene>
<evidence type="ECO:0008006" key="5">
    <source>
        <dbReference type="Google" id="ProtNLM"/>
    </source>
</evidence>
<dbReference type="Proteomes" id="UP001183881">
    <property type="component" value="Unassembled WGS sequence"/>
</dbReference>
<name>A0ABU2Q084_9ACTN</name>
<keyword evidence="4" id="KW-1185">Reference proteome</keyword>
<evidence type="ECO:0000256" key="2">
    <source>
        <dbReference type="SAM" id="Phobius"/>
    </source>
</evidence>
<organism evidence="3 4">
    <name type="scientific">Streptomyces edwardsiae</name>
    <dbReference type="NCBI Taxonomy" id="3075527"/>
    <lineage>
        <taxon>Bacteria</taxon>
        <taxon>Bacillati</taxon>
        <taxon>Actinomycetota</taxon>
        <taxon>Actinomycetes</taxon>
        <taxon>Kitasatosporales</taxon>
        <taxon>Streptomycetaceae</taxon>
        <taxon>Streptomyces</taxon>
    </lineage>
</organism>
<keyword evidence="2" id="KW-0472">Membrane</keyword>
<feature type="compositionally biased region" description="Polar residues" evidence="1">
    <location>
        <begin position="1"/>
        <end position="22"/>
    </location>
</feature>
<keyword evidence="2" id="KW-0812">Transmembrane</keyword>
<reference evidence="4" key="1">
    <citation type="submission" date="2023-07" db="EMBL/GenBank/DDBJ databases">
        <title>30 novel species of actinomycetes from the DSMZ collection.</title>
        <authorList>
            <person name="Nouioui I."/>
        </authorList>
    </citation>
    <scope>NUCLEOTIDE SEQUENCE [LARGE SCALE GENOMIC DNA]</scope>
    <source>
        <strain evidence="4">DSM 41636</strain>
    </source>
</reference>
<feature type="region of interest" description="Disordered" evidence="1">
    <location>
        <begin position="1"/>
        <end position="35"/>
    </location>
</feature>
<evidence type="ECO:0000313" key="3">
    <source>
        <dbReference type="EMBL" id="MDT0397462.1"/>
    </source>
</evidence>
<feature type="non-terminal residue" evidence="3">
    <location>
        <position position="1"/>
    </location>
</feature>
<protein>
    <recommendedName>
        <fullName evidence="5">MFS transporter</fullName>
    </recommendedName>
</protein>
<proteinExistence type="predicted"/>